<dbReference type="SUPFAM" id="SSF53335">
    <property type="entry name" value="S-adenosyl-L-methionine-dependent methyltransferases"/>
    <property type="match status" value="1"/>
</dbReference>
<name>A0A0B7AQJ0_9EUPU</name>
<dbReference type="PANTHER" id="PTHR45036:SF1">
    <property type="entry name" value="METHYLTRANSFERASE LIKE 7A"/>
    <property type="match status" value="1"/>
</dbReference>
<gene>
    <name evidence="3" type="primary">ORF130559</name>
</gene>
<reference evidence="3" key="1">
    <citation type="submission" date="2014-12" db="EMBL/GenBank/DDBJ databases">
        <title>Insight into the proteome of Arion vulgaris.</title>
        <authorList>
            <person name="Aradska J."/>
            <person name="Bulat T."/>
            <person name="Smidak R."/>
            <person name="Sarate P."/>
            <person name="Gangsoo J."/>
            <person name="Sialana F."/>
            <person name="Bilban M."/>
            <person name="Lubec G."/>
        </authorList>
    </citation>
    <scope>NUCLEOTIDE SEQUENCE</scope>
    <source>
        <tissue evidence="3">Skin</tissue>
    </source>
</reference>
<feature type="transmembrane region" description="Helical" evidence="1">
    <location>
        <begin position="13"/>
        <end position="32"/>
    </location>
</feature>
<keyword evidence="1" id="KW-0472">Membrane</keyword>
<keyword evidence="1" id="KW-0812">Transmembrane</keyword>
<organism evidence="3">
    <name type="scientific">Arion vulgaris</name>
    <dbReference type="NCBI Taxonomy" id="1028688"/>
    <lineage>
        <taxon>Eukaryota</taxon>
        <taxon>Metazoa</taxon>
        <taxon>Spiralia</taxon>
        <taxon>Lophotrochozoa</taxon>
        <taxon>Mollusca</taxon>
        <taxon>Gastropoda</taxon>
        <taxon>Heterobranchia</taxon>
        <taxon>Euthyneura</taxon>
        <taxon>Panpulmonata</taxon>
        <taxon>Eupulmonata</taxon>
        <taxon>Stylommatophora</taxon>
        <taxon>Helicina</taxon>
        <taxon>Arionoidea</taxon>
        <taxon>Arionidae</taxon>
        <taxon>Arion</taxon>
    </lineage>
</organism>
<dbReference type="Gene3D" id="3.40.50.150">
    <property type="entry name" value="Vaccinia Virus protein VP39"/>
    <property type="match status" value="1"/>
</dbReference>
<dbReference type="GO" id="GO:0008757">
    <property type="term" value="F:S-adenosylmethionine-dependent methyltransferase activity"/>
    <property type="evidence" value="ECO:0007669"/>
    <property type="project" value="InterPro"/>
</dbReference>
<sequence length="254" mass="29196">SNMAEIDAYLSSAIYYVVIPVIILYLIMYRVFGFRKAKLEAFICNLMCGWIHRKFFYREKKLLFEHMKDLRNKSGNNLSVLEIGVGSGMNFQFYPQGTSVTALDPNPHHETYLTKNLEKSKNNNNVQLVGFVRSFAENMLSVENDTYDAVVCTLTMCTVRDPTAVLAEVKRVLKPGGTFFYLEHVAGQRGSFIRCVQNILQHIWPYLSSGCNLNRETWIFLDQSGFSNVVYRHYSINTWLAFFARPCLYGTAVK</sequence>
<dbReference type="PANTHER" id="PTHR45036">
    <property type="entry name" value="METHYLTRANSFERASE LIKE 7B"/>
    <property type="match status" value="1"/>
</dbReference>
<accession>A0A0B7AQJ0</accession>
<dbReference type="InterPro" id="IPR052356">
    <property type="entry name" value="Thiol_S-MT"/>
</dbReference>
<proteinExistence type="predicted"/>
<dbReference type="AlphaFoldDB" id="A0A0B7AQJ0"/>
<evidence type="ECO:0000259" key="2">
    <source>
        <dbReference type="Pfam" id="PF08241"/>
    </source>
</evidence>
<evidence type="ECO:0000256" key="1">
    <source>
        <dbReference type="SAM" id="Phobius"/>
    </source>
</evidence>
<keyword evidence="1" id="KW-1133">Transmembrane helix</keyword>
<dbReference type="CDD" id="cd02440">
    <property type="entry name" value="AdoMet_MTases"/>
    <property type="match status" value="1"/>
</dbReference>
<dbReference type="InterPro" id="IPR013216">
    <property type="entry name" value="Methyltransf_11"/>
</dbReference>
<feature type="domain" description="Methyltransferase type 11" evidence="2">
    <location>
        <begin position="81"/>
        <end position="180"/>
    </location>
</feature>
<feature type="non-terminal residue" evidence="3">
    <location>
        <position position="1"/>
    </location>
</feature>
<evidence type="ECO:0000313" key="3">
    <source>
        <dbReference type="EMBL" id="CEK82261.1"/>
    </source>
</evidence>
<dbReference type="EMBL" id="HACG01035396">
    <property type="protein sequence ID" value="CEK82261.1"/>
    <property type="molecule type" value="Transcribed_RNA"/>
</dbReference>
<dbReference type="Pfam" id="PF08241">
    <property type="entry name" value="Methyltransf_11"/>
    <property type="match status" value="1"/>
</dbReference>
<dbReference type="InterPro" id="IPR029063">
    <property type="entry name" value="SAM-dependent_MTases_sf"/>
</dbReference>
<protein>
    <recommendedName>
        <fullName evidence="2">Methyltransferase type 11 domain-containing protein</fullName>
    </recommendedName>
</protein>